<keyword evidence="2" id="KW-1185">Reference proteome</keyword>
<accession>A0A7G7WAU6</accession>
<protein>
    <recommendedName>
        <fullName evidence="3">ATP-grasp domain-containing protein</fullName>
    </recommendedName>
</protein>
<evidence type="ECO:0000313" key="2">
    <source>
        <dbReference type="Proteomes" id="UP000515489"/>
    </source>
</evidence>
<dbReference type="Proteomes" id="UP000515489">
    <property type="component" value="Chromosome"/>
</dbReference>
<sequence>MDEDLVLLELNARWGCDIPFGWIPMTGDYSIPDTEIYYFETFNNMIGEVSRVINRIYTDKVFEIVEGGLCKHSASK</sequence>
<organism evidence="1 2">
    <name type="scientific">Hymenobacter sediminicola</name>
    <dbReference type="NCBI Taxonomy" id="2761579"/>
    <lineage>
        <taxon>Bacteria</taxon>
        <taxon>Pseudomonadati</taxon>
        <taxon>Bacteroidota</taxon>
        <taxon>Cytophagia</taxon>
        <taxon>Cytophagales</taxon>
        <taxon>Hymenobacteraceae</taxon>
        <taxon>Hymenobacter</taxon>
    </lineage>
</organism>
<dbReference type="KEGG" id="hsk:H4317_06765"/>
<reference evidence="1 2" key="1">
    <citation type="submission" date="2020-08" db="EMBL/GenBank/DDBJ databases">
        <title>Hymenobacter sp. S2-20-2 genome sequencing.</title>
        <authorList>
            <person name="Jin L."/>
        </authorList>
    </citation>
    <scope>NUCLEOTIDE SEQUENCE [LARGE SCALE GENOMIC DNA]</scope>
    <source>
        <strain evidence="1 2">S2-20-2</strain>
    </source>
</reference>
<dbReference type="AlphaFoldDB" id="A0A7G7WAU6"/>
<dbReference type="EMBL" id="CP060202">
    <property type="protein sequence ID" value="QNH63489.1"/>
    <property type="molecule type" value="Genomic_DNA"/>
</dbReference>
<dbReference type="RefSeq" id="WP_185889366.1">
    <property type="nucleotide sequence ID" value="NZ_CP060202.1"/>
</dbReference>
<evidence type="ECO:0000313" key="1">
    <source>
        <dbReference type="EMBL" id="QNH63489.1"/>
    </source>
</evidence>
<gene>
    <name evidence="1" type="ORF">H4317_06765</name>
</gene>
<name>A0A7G7WAU6_9BACT</name>
<proteinExistence type="predicted"/>
<evidence type="ECO:0008006" key="3">
    <source>
        <dbReference type="Google" id="ProtNLM"/>
    </source>
</evidence>